<evidence type="ECO:0000313" key="4">
    <source>
        <dbReference type="EMBL" id="KDA00904.1"/>
    </source>
</evidence>
<dbReference type="InterPro" id="IPR050109">
    <property type="entry name" value="HTH-type_TetR-like_transc_reg"/>
</dbReference>
<keyword evidence="5" id="KW-1185">Reference proteome</keyword>
<keyword evidence="1 2" id="KW-0238">DNA-binding</keyword>
<dbReference type="PANTHER" id="PTHR30055:SF226">
    <property type="entry name" value="HTH-TYPE TRANSCRIPTIONAL REGULATOR PKSA"/>
    <property type="match status" value="1"/>
</dbReference>
<evidence type="ECO:0000259" key="3">
    <source>
        <dbReference type="PROSITE" id="PS50977"/>
    </source>
</evidence>
<dbReference type="PROSITE" id="PS50977">
    <property type="entry name" value="HTH_TETR_2"/>
    <property type="match status" value="1"/>
</dbReference>
<dbReference type="Pfam" id="PF17940">
    <property type="entry name" value="TetR_C_31"/>
    <property type="match status" value="1"/>
</dbReference>
<dbReference type="SUPFAM" id="SSF46689">
    <property type="entry name" value="Homeodomain-like"/>
    <property type="match status" value="1"/>
</dbReference>
<dbReference type="InterPro" id="IPR041583">
    <property type="entry name" value="TetR_C_31"/>
</dbReference>
<comment type="caution">
    <text evidence="4">The sequence shown here is derived from an EMBL/GenBank/DDBJ whole genome shotgun (WGS) entry which is preliminary data.</text>
</comment>
<evidence type="ECO:0000256" key="1">
    <source>
        <dbReference type="ARBA" id="ARBA00023125"/>
    </source>
</evidence>
<dbReference type="GO" id="GO:0000976">
    <property type="term" value="F:transcription cis-regulatory region binding"/>
    <property type="evidence" value="ECO:0007669"/>
    <property type="project" value="TreeGrafter"/>
</dbReference>
<dbReference type="Proteomes" id="UP000024942">
    <property type="component" value="Unassembled WGS sequence"/>
</dbReference>
<gene>
    <name evidence="4" type="ORF">HOC_18279</name>
</gene>
<feature type="domain" description="HTH tetR-type" evidence="3">
    <location>
        <begin position="167"/>
        <end position="227"/>
    </location>
</feature>
<feature type="DNA-binding region" description="H-T-H motif" evidence="2">
    <location>
        <begin position="190"/>
        <end position="209"/>
    </location>
</feature>
<dbReference type="PANTHER" id="PTHR30055">
    <property type="entry name" value="HTH-TYPE TRANSCRIPTIONAL REGULATOR RUTR"/>
    <property type="match status" value="1"/>
</dbReference>
<protein>
    <submittedName>
        <fullName evidence="4">TetR family transcriptional regulator</fullName>
    </submittedName>
</protein>
<proteinExistence type="predicted"/>
<organism evidence="4 5">
    <name type="scientific">Hyphomonas oceanitis SCH89</name>
    <dbReference type="NCBI Taxonomy" id="1280953"/>
    <lineage>
        <taxon>Bacteria</taxon>
        <taxon>Pseudomonadati</taxon>
        <taxon>Pseudomonadota</taxon>
        <taxon>Alphaproteobacteria</taxon>
        <taxon>Hyphomonadales</taxon>
        <taxon>Hyphomonadaceae</taxon>
        <taxon>Hyphomonas</taxon>
    </lineage>
</organism>
<dbReference type="AlphaFoldDB" id="A0A059G2H6"/>
<evidence type="ECO:0000313" key="5">
    <source>
        <dbReference type="Proteomes" id="UP000024942"/>
    </source>
</evidence>
<dbReference type="eggNOG" id="COG1309">
    <property type="taxonomic scope" value="Bacteria"/>
</dbReference>
<dbReference type="Gene3D" id="1.10.357.10">
    <property type="entry name" value="Tetracycline Repressor, domain 2"/>
    <property type="match status" value="2"/>
</dbReference>
<dbReference type="InterPro" id="IPR001647">
    <property type="entry name" value="HTH_TetR"/>
</dbReference>
<accession>A0A059G2H6</accession>
<dbReference type="EMBL" id="ARYL01000044">
    <property type="protein sequence ID" value="KDA00904.1"/>
    <property type="molecule type" value="Genomic_DNA"/>
</dbReference>
<name>A0A059G2H6_9PROT</name>
<dbReference type="Pfam" id="PF00440">
    <property type="entry name" value="TetR_N"/>
    <property type="match status" value="1"/>
</dbReference>
<dbReference type="STRING" id="1280953.HOC_18279"/>
<evidence type="ECO:0000256" key="2">
    <source>
        <dbReference type="PROSITE-ProRule" id="PRU00335"/>
    </source>
</evidence>
<sequence length="359" mass="39601">MAGVPLAATTYYYADKGAILLAASDQLLDRVTKDVTGRPGLAARPLANRIILALAAKPALFCAWAELMLYSARGSEGYRIGTQWYSALDQMVAGSILECPEIDRPHLALSVVDIVVGVLFATVSQDPGAKATEQVLNERADPRTLWKPADISVKAARNARRTTRKSTETRCRILNGAIELLYEDGPGAVTYRAVAERSGVARGTPFYQYNTASELLSEAQRHLFQESKARYRNAVQPSQKPAESTDQLIERTASIFWREATQHKGSSISSYSLWIESAREPALRPMIWNAIEDQLLAWRKVLSTLAGNIRPIDPLLAQGLFVGKLIRVLSTGSREPDRSVAELAFRRDLSAIIQGTFWI</sequence>
<dbReference type="InterPro" id="IPR009057">
    <property type="entry name" value="Homeodomain-like_sf"/>
</dbReference>
<reference evidence="4 5" key="1">
    <citation type="journal article" date="2014" name="Antonie Van Leeuwenhoek">
        <title>Hyphomonas beringensis sp. nov. and Hyphomonas chukchiensis sp. nov., isolated from surface seawater of the Bering Sea and Chukchi Sea.</title>
        <authorList>
            <person name="Li C."/>
            <person name="Lai Q."/>
            <person name="Li G."/>
            <person name="Dong C."/>
            <person name="Wang J."/>
            <person name="Liao Y."/>
            <person name="Shao Z."/>
        </authorList>
    </citation>
    <scope>NUCLEOTIDE SEQUENCE [LARGE SCALE GENOMIC DNA]</scope>
    <source>
        <strain evidence="4 5">SCH89</strain>
    </source>
</reference>
<dbReference type="PATRIC" id="fig|1280953.3.peg.3657"/>
<dbReference type="GO" id="GO:0003700">
    <property type="term" value="F:DNA-binding transcription factor activity"/>
    <property type="evidence" value="ECO:0007669"/>
    <property type="project" value="TreeGrafter"/>
</dbReference>